<evidence type="ECO:0008006" key="2">
    <source>
        <dbReference type="Google" id="ProtNLM"/>
    </source>
</evidence>
<proteinExistence type="predicted"/>
<evidence type="ECO:0000313" key="1">
    <source>
        <dbReference type="EMBL" id="VAW87356.1"/>
    </source>
</evidence>
<reference evidence="1" key="1">
    <citation type="submission" date="2018-06" db="EMBL/GenBank/DDBJ databases">
        <authorList>
            <person name="Zhirakovskaya E."/>
        </authorList>
    </citation>
    <scope>NUCLEOTIDE SEQUENCE</scope>
</reference>
<sequence length="270" mass="30934">MLVLFFIAYNSYSNAEEVLPQWEAGLWVGGLSIPDYRGSNETQTYILPLPYFIYRSERIQINRRGVKSLLYQSGNVHINIGGKINLPVDSDKNAVRAGMSDLDAALAIGPTLHYKIYQKANYNLSFRFPVQAVFSTDIRHIEYRGFTFYPSVILSRKAQWNSRVSLAFLFSTRPYNEYYYGVSENDARSDRARYQAESGYGGIRLMLITQRKFKKYSVGSFFHYDNLSGATYEESPLVTKVDNVTVGLYITYQLAKSQRLVRSSLDISDE</sequence>
<name>A0A3B1A385_9ZZZZ</name>
<dbReference type="InterPro" id="IPR010583">
    <property type="entry name" value="MipA"/>
</dbReference>
<dbReference type="Pfam" id="PF06629">
    <property type="entry name" value="MipA"/>
    <property type="match status" value="1"/>
</dbReference>
<dbReference type="EMBL" id="UOFO01000119">
    <property type="protein sequence ID" value="VAW87356.1"/>
    <property type="molecule type" value="Genomic_DNA"/>
</dbReference>
<protein>
    <recommendedName>
        <fullName evidence="2">Outer membrane protein</fullName>
    </recommendedName>
</protein>
<gene>
    <name evidence="1" type="ORF">MNBD_GAMMA16-282</name>
</gene>
<organism evidence="1">
    <name type="scientific">hydrothermal vent metagenome</name>
    <dbReference type="NCBI Taxonomy" id="652676"/>
    <lineage>
        <taxon>unclassified sequences</taxon>
        <taxon>metagenomes</taxon>
        <taxon>ecological metagenomes</taxon>
    </lineage>
</organism>
<dbReference type="AlphaFoldDB" id="A0A3B1A385"/>
<accession>A0A3B1A385</accession>